<keyword evidence="4 9" id="KW-0547">Nucleotide-binding</keyword>
<comment type="pathway">
    <text evidence="9">Cofactor biosynthesis; coenzyme A biosynthesis; CoA from (R)-pantothenate: step 4/5.</text>
</comment>
<feature type="binding site" evidence="9">
    <location>
        <position position="16"/>
    </location>
    <ligand>
        <name>ATP</name>
        <dbReference type="ChEBI" id="CHEBI:30616"/>
    </ligand>
</feature>
<dbReference type="PANTHER" id="PTHR21342">
    <property type="entry name" value="PHOSPHOPANTETHEINE ADENYLYLTRANSFERASE"/>
    <property type="match status" value="1"/>
</dbReference>
<evidence type="ECO:0000256" key="9">
    <source>
        <dbReference type="HAMAP-Rule" id="MF_00151"/>
    </source>
</evidence>
<dbReference type="STRING" id="1600.LBAT_0283"/>
<dbReference type="SUPFAM" id="SSF52374">
    <property type="entry name" value="Nucleotidylyl transferase"/>
    <property type="match status" value="1"/>
</dbReference>
<keyword evidence="7 9" id="KW-0173">Coenzyme A biosynthesis</keyword>
<organism evidence="11 12">
    <name type="scientific">Lactobacillus acetotolerans</name>
    <dbReference type="NCBI Taxonomy" id="1600"/>
    <lineage>
        <taxon>Bacteria</taxon>
        <taxon>Bacillati</taxon>
        <taxon>Bacillota</taxon>
        <taxon>Bacilli</taxon>
        <taxon>Lactobacillales</taxon>
        <taxon>Lactobacillaceae</taxon>
        <taxon>Lactobacillus</taxon>
    </lineage>
</organism>
<accession>A0A0D6A1K0</accession>
<dbReference type="EC" id="2.7.7.3" evidence="9"/>
<keyword evidence="6 9" id="KW-0460">Magnesium</keyword>
<reference evidence="11 12" key="1">
    <citation type="submission" date="2015-03" db="EMBL/GenBank/DDBJ databases">
        <title>Complete genome sequence of Lactobacillus acetotolerans NBRC 13120.</title>
        <authorList>
            <person name="Toh H."/>
            <person name="Morita H."/>
            <person name="Fujita N."/>
        </authorList>
    </citation>
    <scope>NUCLEOTIDE SEQUENCE [LARGE SCALE GENOMIC DNA]</scope>
    <source>
        <strain evidence="11 12">NBRC 13120</strain>
    </source>
</reference>
<dbReference type="InterPro" id="IPR004821">
    <property type="entry name" value="Cyt_trans-like"/>
</dbReference>
<feature type="binding site" evidence="9">
    <location>
        <position position="8"/>
    </location>
    <ligand>
        <name>substrate</name>
    </ligand>
</feature>
<feature type="binding site" evidence="9">
    <location>
        <position position="40"/>
    </location>
    <ligand>
        <name>substrate</name>
    </ligand>
</feature>
<dbReference type="InterPro" id="IPR001980">
    <property type="entry name" value="PPAT"/>
</dbReference>
<dbReference type="PRINTS" id="PR01020">
    <property type="entry name" value="LPSBIOSNTHSS"/>
</dbReference>
<keyword evidence="5 9" id="KW-0067">ATP-binding</keyword>
<dbReference type="CDD" id="cd02163">
    <property type="entry name" value="PPAT"/>
    <property type="match status" value="1"/>
</dbReference>
<evidence type="ECO:0000313" key="11">
    <source>
        <dbReference type="EMBL" id="BAQ56672.1"/>
    </source>
</evidence>
<evidence type="ECO:0000256" key="4">
    <source>
        <dbReference type="ARBA" id="ARBA00022741"/>
    </source>
</evidence>
<evidence type="ECO:0000256" key="7">
    <source>
        <dbReference type="ARBA" id="ARBA00022993"/>
    </source>
</evidence>
<keyword evidence="3 9" id="KW-0548">Nucleotidyltransferase</keyword>
<dbReference type="HAMAP" id="MF_00151">
    <property type="entry name" value="PPAT_bact"/>
    <property type="match status" value="1"/>
</dbReference>
<feature type="binding site" evidence="9">
    <location>
        <position position="87"/>
    </location>
    <ligand>
        <name>substrate</name>
    </ligand>
</feature>
<dbReference type="NCBIfam" id="TIGR00125">
    <property type="entry name" value="cyt_tran_rel"/>
    <property type="match status" value="1"/>
</dbReference>
<dbReference type="RefSeq" id="WP_060459158.1">
    <property type="nucleotide sequence ID" value="NZ_AP014808.1"/>
</dbReference>
<dbReference type="GO" id="GO:0005737">
    <property type="term" value="C:cytoplasm"/>
    <property type="evidence" value="ECO:0007669"/>
    <property type="project" value="UniProtKB-SubCell"/>
</dbReference>
<dbReference type="OrthoDB" id="9806661at2"/>
<feature type="binding site" evidence="9">
    <location>
        <begin position="123"/>
        <end position="129"/>
    </location>
    <ligand>
        <name>ATP</name>
        <dbReference type="ChEBI" id="CHEBI:30616"/>
    </ligand>
</feature>
<comment type="function">
    <text evidence="9">Reversibly transfers an adenylyl group from ATP to 4'-phosphopantetheine, yielding dephospho-CoA (dPCoA) and pyrophosphate.</text>
</comment>
<dbReference type="PATRIC" id="fig|1600.4.peg.289"/>
<comment type="subunit">
    <text evidence="9">Homohexamer.</text>
</comment>
<dbReference type="Proteomes" id="UP000035709">
    <property type="component" value="Chromosome"/>
</dbReference>
<dbReference type="UniPathway" id="UPA00241">
    <property type="reaction ID" value="UER00355"/>
</dbReference>
<keyword evidence="2 9" id="KW-0808">Transferase</keyword>
<comment type="catalytic activity">
    <reaction evidence="8 9">
        <text>(R)-4'-phosphopantetheine + ATP + H(+) = 3'-dephospho-CoA + diphosphate</text>
        <dbReference type="Rhea" id="RHEA:19801"/>
        <dbReference type="ChEBI" id="CHEBI:15378"/>
        <dbReference type="ChEBI" id="CHEBI:30616"/>
        <dbReference type="ChEBI" id="CHEBI:33019"/>
        <dbReference type="ChEBI" id="CHEBI:57328"/>
        <dbReference type="ChEBI" id="CHEBI:61723"/>
        <dbReference type="EC" id="2.7.7.3"/>
    </reaction>
</comment>
<dbReference type="PANTHER" id="PTHR21342:SF1">
    <property type="entry name" value="PHOSPHOPANTETHEINE ADENYLYLTRANSFERASE"/>
    <property type="match status" value="1"/>
</dbReference>
<evidence type="ECO:0000256" key="2">
    <source>
        <dbReference type="ARBA" id="ARBA00022679"/>
    </source>
</evidence>
<keyword evidence="1 9" id="KW-0963">Cytoplasm</keyword>
<protein>
    <recommendedName>
        <fullName evidence="9">Phosphopantetheine adenylyltransferase</fullName>
        <ecNumber evidence="9">2.7.7.3</ecNumber>
    </recommendedName>
    <alternativeName>
        <fullName evidence="9">Dephospho-CoA pyrophosphorylase</fullName>
    </alternativeName>
    <alternativeName>
        <fullName evidence="9">Pantetheine-phosphate adenylyltransferase</fullName>
        <shortName evidence="9">PPAT</shortName>
    </alternativeName>
</protein>
<feature type="site" description="Transition state stabilizer" evidence="9">
    <location>
        <position position="16"/>
    </location>
</feature>
<dbReference type="NCBIfam" id="TIGR01510">
    <property type="entry name" value="coaD_prev_kdtB"/>
    <property type="match status" value="1"/>
</dbReference>
<evidence type="ECO:0000313" key="12">
    <source>
        <dbReference type="Proteomes" id="UP000035709"/>
    </source>
</evidence>
<dbReference type="AlphaFoldDB" id="A0A0D6A1K0"/>
<evidence type="ECO:0000256" key="8">
    <source>
        <dbReference type="ARBA" id="ARBA00029346"/>
    </source>
</evidence>
<dbReference type="Pfam" id="PF01467">
    <property type="entry name" value="CTP_transf_like"/>
    <property type="match status" value="1"/>
</dbReference>
<evidence type="ECO:0000256" key="3">
    <source>
        <dbReference type="ARBA" id="ARBA00022695"/>
    </source>
</evidence>
<evidence type="ECO:0000256" key="6">
    <source>
        <dbReference type="ARBA" id="ARBA00022842"/>
    </source>
</evidence>
<feature type="binding site" evidence="9">
    <location>
        <begin position="88"/>
        <end position="90"/>
    </location>
    <ligand>
        <name>ATP</name>
        <dbReference type="ChEBI" id="CHEBI:30616"/>
    </ligand>
</feature>
<dbReference type="KEGG" id="lae:LBAT_0283"/>
<keyword evidence="12" id="KW-1185">Reference proteome</keyword>
<feature type="binding site" evidence="9">
    <location>
        <position position="73"/>
    </location>
    <ligand>
        <name>substrate</name>
    </ligand>
</feature>
<comment type="similarity">
    <text evidence="9">Belongs to the bacterial CoaD family.</text>
</comment>
<name>A0A0D6A1K0_9LACO</name>
<dbReference type="GO" id="GO:0004595">
    <property type="term" value="F:pantetheine-phosphate adenylyltransferase activity"/>
    <property type="evidence" value="ECO:0007669"/>
    <property type="project" value="UniProtKB-UniRule"/>
</dbReference>
<feature type="binding site" evidence="9">
    <location>
        <begin position="8"/>
        <end position="9"/>
    </location>
    <ligand>
        <name>ATP</name>
        <dbReference type="ChEBI" id="CHEBI:30616"/>
    </ligand>
</feature>
<evidence type="ECO:0000256" key="1">
    <source>
        <dbReference type="ARBA" id="ARBA00022490"/>
    </source>
</evidence>
<comment type="cofactor">
    <cofactor evidence="9">
        <name>Mg(2+)</name>
        <dbReference type="ChEBI" id="CHEBI:18420"/>
    </cofactor>
</comment>
<gene>
    <name evidence="9" type="primary">coaD</name>
    <name evidence="11" type="ORF">LBAT_0283</name>
</gene>
<evidence type="ECO:0000259" key="10">
    <source>
        <dbReference type="Pfam" id="PF01467"/>
    </source>
</evidence>
<sequence>MKAIFPGSFDPITNGHLDIIKRAARIFDQVIIVISKNTHKNGLFLPTKRFELVKGAVKQFENVEVKLVQTDLTINLVHKFHADVIIRGARNEQDFVYEQQIALMNRQMDPEVETIILFASPDCSYISSSLIREIASFRGKVANVVPENVNQALIQKMNSN</sequence>
<evidence type="ECO:0000256" key="5">
    <source>
        <dbReference type="ARBA" id="ARBA00022840"/>
    </source>
</evidence>
<feature type="domain" description="Cytidyltransferase-like" evidence="10">
    <location>
        <begin position="4"/>
        <end position="133"/>
    </location>
</feature>
<dbReference type="EMBL" id="AP014808">
    <property type="protein sequence ID" value="BAQ56672.1"/>
    <property type="molecule type" value="Genomic_DNA"/>
</dbReference>
<dbReference type="Gene3D" id="3.40.50.620">
    <property type="entry name" value="HUPs"/>
    <property type="match status" value="1"/>
</dbReference>
<dbReference type="InterPro" id="IPR014729">
    <property type="entry name" value="Rossmann-like_a/b/a_fold"/>
</dbReference>
<proteinExistence type="inferred from homology"/>
<dbReference type="GO" id="GO:0005524">
    <property type="term" value="F:ATP binding"/>
    <property type="evidence" value="ECO:0007669"/>
    <property type="project" value="UniProtKB-KW"/>
</dbReference>
<comment type="subcellular location">
    <subcellularLocation>
        <location evidence="9">Cytoplasm</location>
    </subcellularLocation>
</comment>
<dbReference type="GO" id="GO:0015937">
    <property type="term" value="P:coenzyme A biosynthetic process"/>
    <property type="evidence" value="ECO:0007669"/>
    <property type="project" value="UniProtKB-UniRule"/>
</dbReference>
<feature type="binding site" evidence="9">
    <location>
        <position position="98"/>
    </location>
    <ligand>
        <name>ATP</name>
        <dbReference type="ChEBI" id="CHEBI:30616"/>
    </ligand>
</feature>